<accession>A0AAN8RY28</accession>
<evidence type="ECO:0000313" key="8">
    <source>
        <dbReference type="EMBL" id="KAK6631708.1"/>
    </source>
</evidence>
<dbReference type="InterPro" id="IPR016024">
    <property type="entry name" value="ARM-type_fold"/>
</dbReference>
<dbReference type="SUPFAM" id="SSF50978">
    <property type="entry name" value="WD40 repeat-like"/>
    <property type="match status" value="1"/>
</dbReference>
<dbReference type="PANTHER" id="PTHR12616">
    <property type="entry name" value="VACUOLAR PROTEIN SORTING VPS41"/>
    <property type="match status" value="1"/>
</dbReference>
<dbReference type="InterPro" id="IPR000547">
    <property type="entry name" value="Clathrin_H-chain/VPS_repeat"/>
</dbReference>
<dbReference type="GO" id="GO:0034058">
    <property type="term" value="P:endosomal vesicle fusion"/>
    <property type="evidence" value="ECO:0007669"/>
    <property type="project" value="TreeGrafter"/>
</dbReference>
<dbReference type="InterPro" id="IPR036322">
    <property type="entry name" value="WD40_repeat_dom_sf"/>
</dbReference>
<evidence type="ECO:0000256" key="4">
    <source>
        <dbReference type="ARBA" id="ARBA00023228"/>
    </source>
</evidence>
<evidence type="ECO:0000256" key="3">
    <source>
        <dbReference type="ARBA" id="ARBA00022927"/>
    </source>
</evidence>
<evidence type="ECO:0000256" key="2">
    <source>
        <dbReference type="ARBA" id="ARBA00022448"/>
    </source>
</evidence>
<dbReference type="Gene3D" id="2.130.10.10">
    <property type="entry name" value="YVTN repeat-like/Quinoprotein amine dehydrogenase"/>
    <property type="match status" value="1"/>
</dbReference>
<evidence type="ECO:0000256" key="6">
    <source>
        <dbReference type="SAM" id="MobiDB-lite"/>
    </source>
</evidence>
<evidence type="ECO:0000256" key="5">
    <source>
        <dbReference type="PROSITE-ProRule" id="PRU01006"/>
    </source>
</evidence>
<dbReference type="InterPro" id="IPR057780">
    <property type="entry name" value="Beta-prop_Vps41"/>
</dbReference>
<dbReference type="Gene3D" id="1.25.40.10">
    <property type="entry name" value="Tetratricopeptide repeat domain"/>
    <property type="match status" value="1"/>
</dbReference>
<keyword evidence="2" id="KW-0813">Transport</keyword>
<dbReference type="GO" id="GO:0006623">
    <property type="term" value="P:protein targeting to vacuole"/>
    <property type="evidence" value="ECO:0007669"/>
    <property type="project" value="InterPro"/>
</dbReference>
<dbReference type="PANTHER" id="PTHR12616:SF1">
    <property type="entry name" value="VACUOLAR PROTEIN SORTING-ASSOCIATED PROTEIN 41 HOMOLOG"/>
    <property type="match status" value="1"/>
</dbReference>
<name>A0AAN8RY28_POLSC</name>
<organism evidence="8 9">
    <name type="scientific">Polyplax serrata</name>
    <name type="common">Common mouse louse</name>
    <dbReference type="NCBI Taxonomy" id="468196"/>
    <lineage>
        <taxon>Eukaryota</taxon>
        <taxon>Metazoa</taxon>
        <taxon>Ecdysozoa</taxon>
        <taxon>Arthropoda</taxon>
        <taxon>Hexapoda</taxon>
        <taxon>Insecta</taxon>
        <taxon>Pterygota</taxon>
        <taxon>Neoptera</taxon>
        <taxon>Paraneoptera</taxon>
        <taxon>Psocodea</taxon>
        <taxon>Troctomorpha</taxon>
        <taxon>Phthiraptera</taxon>
        <taxon>Anoplura</taxon>
        <taxon>Polyplacidae</taxon>
        <taxon>Polyplax</taxon>
    </lineage>
</organism>
<dbReference type="EMBL" id="JAWJWE010000008">
    <property type="protein sequence ID" value="KAK6631708.1"/>
    <property type="molecule type" value="Genomic_DNA"/>
</dbReference>
<evidence type="ECO:0000259" key="7">
    <source>
        <dbReference type="Pfam" id="PF23411"/>
    </source>
</evidence>
<dbReference type="InterPro" id="IPR015943">
    <property type="entry name" value="WD40/YVTN_repeat-like_dom_sf"/>
</dbReference>
<keyword evidence="4" id="KW-0458">Lysosome</keyword>
<dbReference type="AlphaFoldDB" id="A0AAN8RY28"/>
<keyword evidence="3" id="KW-0653">Protein transport</keyword>
<dbReference type="SMART" id="SM00299">
    <property type="entry name" value="CLH"/>
    <property type="match status" value="1"/>
</dbReference>
<dbReference type="GO" id="GO:0016236">
    <property type="term" value="P:macroautophagy"/>
    <property type="evidence" value="ECO:0007669"/>
    <property type="project" value="TreeGrafter"/>
</dbReference>
<evidence type="ECO:0000313" key="9">
    <source>
        <dbReference type="Proteomes" id="UP001372834"/>
    </source>
</evidence>
<feature type="repeat" description="CHCR" evidence="5">
    <location>
        <begin position="591"/>
        <end position="735"/>
    </location>
</feature>
<dbReference type="Pfam" id="PF23556">
    <property type="entry name" value="TPR_Vps41"/>
    <property type="match status" value="1"/>
</dbReference>
<feature type="region of interest" description="Disordered" evidence="6">
    <location>
        <begin position="1"/>
        <end position="33"/>
    </location>
</feature>
<proteinExistence type="predicted"/>
<dbReference type="Pfam" id="PF23413">
    <property type="entry name" value="zf_RING_Vps8_fungal"/>
    <property type="match status" value="1"/>
</dbReference>
<dbReference type="Proteomes" id="UP001372834">
    <property type="component" value="Unassembled WGS sequence"/>
</dbReference>
<feature type="domain" description="Vps41 beta-propeller" evidence="7">
    <location>
        <begin position="36"/>
        <end position="379"/>
    </location>
</feature>
<protein>
    <recommendedName>
        <fullName evidence="7">Vps41 beta-propeller domain-containing protein</fullName>
    </recommendedName>
</protein>
<sequence length="863" mass="99637">MGSKEIKHNSSYDGVCPEEEKEEEEEEEEEEELPRLKYARLKNNLTGVLAKCSATCLAVHPKLICVGTTWGSIHLFDHQGNTVRNSGDLKGHSVAINKISMDERGDFVASCSDDGFVHICGLYTQDNDYNLNTGRLVKSIAIDPLYYKLNSHRRFITGDERLVLHEKALLYGFKSTIISLAEGYVQNISWSKQFVAWASDIGVRVYDVDNKCSLGLMKWTENPAALPCNYRCNMSWLNDTTLLIGWVDVVRVCSIRRRHPEKSTVNFQSKLPMYMVELICSFTTEFYISGIAPLVETIEKSELNLVLLGFSKEVDEDGNAKRPTLQIVQPVGNDYIEVAGPDELIFREYKTYQCNDYHLECVNKENRYFIVSPRDIVVACPYDANDKVAWLVKHQKFENALEAVKESSKFSILEVGKSYIDYLLLRKEFQKAGELCQSILGKEKKLWEEVVYKFAQVHQLKAISPYLPIEDYKLDQQVYEMVLYEFLKTDPSGFLKLIKEWPPHLYHVPAIVGTVINQLIVMSMHEGENMILLEALAILYTHDKKYDSALQMYLRVRDKNIFSLIRKHKLYSSIYDMVEKLMELDQEQAVNMFLTNYSLPVAVVVEKLQNNRRFLHTYLDALDRQDKDGETSRKYHGQLIELHADFAREKLLPFLKRSDHYPIQEALNICQERKLYPEMVHLLDRMGNSKEALILMTEELKDIRQATNFCKKQDDQELWENLIQSSLNKPEFITYLLQNIGTAIDPRLLVRRIAPGLPIPGLKNSLGKMMKDYRLQVSVQEGCKKILVKDYFNLQARLINTHKRGIRVDDEQTCGACNERTLHRGDSASNLLIFYCKHIFHEDCLNLSSSHQCLICDSQMIKH</sequence>
<dbReference type="GO" id="GO:0030897">
    <property type="term" value="C:HOPS complex"/>
    <property type="evidence" value="ECO:0007669"/>
    <property type="project" value="TreeGrafter"/>
</dbReference>
<evidence type="ECO:0000256" key="1">
    <source>
        <dbReference type="ARBA" id="ARBA00004371"/>
    </source>
</evidence>
<dbReference type="SUPFAM" id="SSF48371">
    <property type="entry name" value="ARM repeat"/>
    <property type="match status" value="1"/>
</dbReference>
<dbReference type="PROSITE" id="PS50236">
    <property type="entry name" value="CHCR"/>
    <property type="match status" value="1"/>
</dbReference>
<dbReference type="InterPro" id="IPR011990">
    <property type="entry name" value="TPR-like_helical_dom_sf"/>
</dbReference>
<dbReference type="GO" id="GO:0005770">
    <property type="term" value="C:late endosome"/>
    <property type="evidence" value="ECO:0007669"/>
    <property type="project" value="TreeGrafter"/>
</dbReference>
<reference evidence="8 9" key="1">
    <citation type="submission" date="2023-10" db="EMBL/GenBank/DDBJ databases">
        <title>Genomes of two closely related lineages of the louse Polyplax serrata with different host specificities.</title>
        <authorList>
            <person name="Martinu J."/>
            <person name="Tarabai H."/>
            <person name="Stefka J."/>
            <person name="Hypsa V."/>
        </authorList>
    </citation>
    <scope>NUCLEOTIDE SEQUENCE [LARGE SCALE GENOMIC DNA]</scope>
    <source>
        <strain evidence="8">HR10_N</strain>
    </source>
</reference>
<dbReference type="Pfam" id="PF23411">
    <property type="entry name" value="Beta-prop_Vps41"/>
    <property type="match status" value="1"/>
</dbReference>
<dbReference type="GO" id="GO:0005764">
    <property type="term" value="C:lysosome"/>
    <property type="evidence" value="ECO:0007669"/>
    <property type="project" value="UniProtKB-SubCell"/>
</dbReference>
<dbReference type="InterPro" id="IPR045111">
    <property type="entry name" value="Vps41/Vps8"/>
</dbReference>
<comment type="caution">
    <text evidence="8">The sequence shown here is derived from an EMBL/GenBank/DDBJ whole genome shotgun (WGS) entry which is preliminary data.</text>
</comment>
<comment type="subcellular location">
    <subcellularLocation>
        <location evidence="1">Lysosome</location>
    </subcellularLocation>
</comment>
<feature type="compositionally biased region" description="Acidic residues" evidence="6">
    <location>
        <begin position="16"/>
        <end position="32"/>
    </location>
</feature>
<gene>
    <name evidence="8" type="ORF">RUM43_013772</name>
</gene>
<feature type="compositionally biased region" description="Basic and acidic residues" evidence="6">
    <location>
        <begin position="1"/>
        <end position="10"/>
    </location>
</feature>
<dbReference type="GO" id="GO:0009267">
    <property type="term" value="P:cellular response to starvation"/>
    <property type="evidence" value="ECO:0007669"/>
    <property type="project" value="TreeGrafter"/>
</dbReference>